<keyword evidence="3 4" id="KW-0132">Cell division</keyword>
<dbReference type="EMBL" id="JBJHZZ010000006">
    <property type="protein sequence ID" value="MFL0247459.1"/>
    <property type="molecule type" value="Genomic_DNA"/>
</dbReference>
<comment type="function">
    <text evidence="2 3">Prevents the cell division inhibition by proteins MinC and MinD at internal division sites while permitting inhibition at polar sites. This ensures cell division at the proper site by restricting the formation of a division septum at the midpoint of the long axis of the cell.</text>
</comment>
<organism evidence="4 5">
    <name type="scientific">Candidatus Clostridium stratigraminis</name>
    <dbReference type="NCBI Taxonomy" id="3381661"/>
    <lineage>
        <taxon>Bacteria</taxon>
        <taxon>Bacillati</taxon>
        <taxon>Bacillota</taxon>
        <taxon>Clostridia</taxon>
        <taxon>Eubacteriales</taxon>
        <taxon>Clostridiaceae</taxon>
        <taxon>Clostridium</taxon>
    </lineage>
</organism>
<evidence type="ECO:0000313" key="5">
    <source>
        <dbReference type="Proteomes" id="UP001623591"/>
    </source>
</evidence>
<dbReference type="InterPro" id="IPR036707">
    <property type="entry name" value="MinE_sf"/>
</dbReference>
<reference evidence="4 5" key="1">
    <citation type="submission" date="2024-11" db="EMBL/GenBank/DDBJ databases">
        <authorList>
            <person name="Heng Y.C."/>
            <person name="Lim A.C.H."/>
            <person name="Lee J.K.Y."/>
            <person name="Kittelmann S."/>
        </authorList>
    </citation>
    <scope>NUCLEOTIDE SEQUENCE [LARGE SCALE GENOMIC DNA]</scope>
    <source>
        <strain evidence="4 5">WILCCON 0185</strain>
    </source>
</reference>
<evidence type="ECO:0000256" key="2">
    <source>
        <dbReference type="ARBA" id="ARBA00025265"/>
    </source>
</evidence>
<accession>A0ABW8T4I6</accession>
<evidence type="ECO:0000313" key="4">
    <source>
        <dbReference type="EMBL" id="MFL0247459.1"/>
    </source>
</evidence>
<dbReference type="NCBIfam" id="TIGR01215">
    <property type="entry name" value="minE"/>
    <property type="match status" value="1"/>
</dbReference>
<keyword evidence="3" id="KW-0131">Cell cycle</keyword>
<dbReference type="Gene3D" id="3.30.1070.10">
    <property type="entry name" value="Cell division topological specificity factor MinE"/>
    <property type="match status" value="1"/>
</dbReference>
<protein>
    <recommendedName>
        <fullName evidence="3">Cell division topological specificity factor</fullName>
    </recommendedName>
</protein>
<dbReference type="InterPro" id="IPR005527">
    <property type="entry name" value="MinE"/>
</dbReference>
<dbReference type="Proteomes" id="UP001623591">
    <property type="component" value="Unassembled WGS sequence"/>
</dbReference>
<sequence length="89" mass="10188">MDLFKFFSSKPSPKDVAKERLQLILIHDREDFSPEFLEEIKGEILKVLLKYAELDNGDIDVKLTRTEAGENSSPALVASIPIKNMRKRI</sequence>
<evidence type="ECO:0000256" key="1">
    <source>
        <dbReference type="ARBA" id="ARBA00008168"/>
    </source>
</evidence>
<keyword evidence="5" id="KW-1185">Reference proteome</keyword>
<comment type="similarity">
    <text evidence="1 3">Belongs to the MinE family.</text>
</comment>
<gene>
    <name evidence="3 4" type="primary">minE</name>
    <name evidence="4" type="ORF">ACJDUG_10795</name>
</gene>
<dbReference type="GO" id="GO:0051301">
    <property type="term" value="P:cell division"/>
    <property type="evidence" value="ECO:0007669"/>
    <property type="project" value="UniProtKB-KW"/>
</dbReference>
<dbReference type="RefSeq" id="WP_406769903.1">
    <property type="nucleotide sequence ID" value="NZ_JBJHZZ010000006.1"/>
</dbReference>
<evidence type="ECO:0000256" key="3">
    <source>
        <dbReference type="HAMAP-Rule" id="MF_00262"/>
    </source>
</evidence>
<dbReference type="HAMAP" id="MF_00262">
    <property type="entry name" value="MinE"/>
    <property type="match status" value="1"/>
</dbReference>
<dbReference type="SUPFAM" id="SSF55229">
    <property type="entry name" value="Cell division protein MinE topological specificity domain"/>
    <property type="match status" value="1"/>
</dbReference>
<dbReference type="Pfam" id="PF03776">
    <property type="entry name" value="MinE"/>
    <property type="match status" value="1"/>
</dbReference>
<name>A0ABW8T4I6_9CLOT</name>
<comment type="caution">
    <text evidence="4">The sequence shown here is derived from an EMBL/GenBank/DDBJ whole genome shotgun (WGS) entry which is preliminary data.</text>
</comment>
<proteinExistence type="inferred from homology"/>